<dbReference type="Gene3D" id="3.40.50.1820">
    <property type="entry name" value="alpha/beta hydrolase"/>
    <property type="match status" value="1"/>
</dbReference>
<name>A0A7H8N6X1_9ACTN</name>
<dbReference type="InterPro" id="IPR050309">
    <property type="entry name" value="Type-B_Carboxylest/Lipase"/>
</dbReference>
<organism evidence="6 7">
    <name type="scientific">Streptomyces buecherae</name>
    <dbReference type="NCBI Taxonomy" id="2763006"/>
    <lineage>
        <taxon>Bacteria</taxon>
        <taxon>Bacillati</taxon>
        <taxon>Actinomycetota</taxon>
        <taxon>Actinomycetes</taxon>
        <taxon>Kitasatosporales</taxon>
        <taxon>Streptomycetaceae</taxon>
        <taxon>Streptomyces</taxon>
    </lineage>
</organism>
<feature type="domain" description="Carboxylesterase type B" evidence="5">
    <location>
        <begin position="10"/>
        <end position="478"/>
    </location>
</feature>
<evidence type="ECO:0000256" key="1">
    <source>
        <dbReference type="ARBA" id="ARBA00005964"/>
    </source>
</evidence>
<sequence>MTHHAPPIPPPTVETDSGTLRGRAADGVQRFLGVPYAAPPRGAARFAPPAPVTPWPGVRDAGAHGPTAPQPRRDAFGGLDMTPYFGPGWVPGPDYLTLNVWAPAPPTPGPGRALPVLVFVHGGGFVAGSGRAPLYDGEGFARGGVVLVTVNYRLGVAGFLDLPGAPPNRGLLDVAAALRWVRRHAAAFGGDPDNVTLFGQSAGASLVAALLADEEAAGLFRRAIVQSGNGLGAHTPEQAARVTRAAADALGVAPTAAAFAELPDERLVAALDALAGLDLRTATAGDPLLGLSPLSLTLDRQPAETLAATAAGADVTLMVGTTTDEGNLYLVPQGRLASTTPAELTATAALAHPAGRHADAARDIAAARARRPGASDGELRAAVLGEALFGRGSRRLTQAHAAHGRAATYAYEFGWRSPALGGALGAAHTVELPFVFARTALPALRGPSALLGPGEPAHELAALTHRAWVSFARDGDPGWAPYDPRHQHVEAVGGGADATW</sequence>
<dbReference type="GO" id="GO:0016787">
    <property type="term" value="F:hydrolase activity"/>
    <property type="evidence" value="ECO:0007669"/>
    <property type="project" value="UniProtKB-KW"/>
</dbReference>
<evidence type="ECO:0000259" key="5">
    <source>
        <dbReference type="Pfam" id="PF00135"/>
    </source>
</evidence>
<evidence type="ECO:0000256" key="3">
    <source>
        <dbReference type="RuleBase" id="RU361235"/>
    </source>
</evidence>
<dbReference type="Pfam" id="PF00135">
    <property type="entry name" value="COesterase"/>
    <property type="match status" value="1"/>
</dbReference>
<evidence type="ECO:0000313" key="7">
    <source>
        <dbReference type="Proteomes" id="UP000509303"/>
    </source>
</evidence>
<dbReference type="SUPFAM" id="SSF53474">
    <property type="entry name" value="alpha/beta-Hydrolases"/>
    <property type="match status" value="1"/>
</dbReference>
<evidence type="ECO:0000313" key="6">
    <source>
        <dbReference type="EMBL" id="QKW50277.1"/>
    </source>
</evidence>
<keyword evidence="2 3" id="KW-0378">Hydrolase</keyword>
<dbReference type="Proteomes" id="UP000509303">
    <property type="component" value="Chromosome"/>
</dbReference>
<dbReference type="InterPro" id="IPR029058">
    <property type="entry name" value="AB_hydrolase_fold"/>
</dbReference>
<dbReference type="AlphaFoldDB" id="A0A7H8N6X1"/>
<evidence type="ECO:0000256" key="2">
    <source>
        <dbReference type="ARBA" id="ARBA00022801"/>
    </source>
</evidence>
<dbReference type="PROSITE" id="PS00122">
    <property type="entry name" value="CARBOXYLESTERASE_B_1"/>
    <property type="match status" value="1"/>
</dbReference>
<comment type="similarity">
    <text evidence="1 3">Belongs to the type-B carboxylesterase/lipase family.</text>
</comment>
<gene>
    <name evidence="6" type="ORF">HUT08_12815</name>
</gene>
<accession>A0A7H8N6X1</accession>
<protein>
    <recommendedName>
        <fullName evidence="3">Carboxylic ester hydrolase</fullName>
        <ecNumber evidence="3">3.1.1.-</ecNumber>
    </recommendedName>
</protein>
<dbReference type="InterPro" id="IPR019826">
    <property type="entry name" value="Carboxylesterase_B_AS"/>
</dbReference>
<proteinExistence type="inferred from homology"/>
<keyword evidence="7" id="KW-1185">Reference proteome</keyword>
<dbReference type="PANTHER" id="PTHR11559">
    <property type="entry name" value="CARBOXYLESTERASE"/>
    <property type="match status" value="1"/>
</dbReference>
<evidence type="ECO:0000256" key="4">
    <source>
        <dbReference type="SAM" id="MobiDB-lite"/>
    </source>
</evidence>
<dbReference type="EC" id="3.1.1.-" evidence="3"/>
<dbReference type="RefSeq" id="WP_176162012.1">
    <property type="nucleotide sequence ID" value="NZ_CP054929.1"/>
</dbReference>
<dbReference type="InterPro" id="IPR002018">
    <property type="entry name" value="CarbesteraseB"/>
</dbReference>
<reference evidence="6 7" key="1">
    <citation type="submission" date="2020-06" db="EMBL/GenBank/DDBJ databases">
        <title>Genome mining for natural products.</title>
        <authorList>
            <person name="Zhang B."/>
            <person name="Shi J."/>
            <person name="Ge H."/>
        </authorList>
    </citation>
    <scope>NUCLEOTIDE SEQUENCE [LARGE SCALE GENOMIC DNA]</scope>
    <source>
        <strain evidence="6 7">NA00687</strain>
    </source>
</reference>
<feature type="region of interest" description="Disordered" evidence="4">
    <location>
        <begin position="45"/>
        <end position="77"/>
    </location>
</feature>
<dbReference type="EMBL" id="CP054929">
    <property type="protein sequence ID" value="QKW50277.1"/>
    <property type="molecule type" value="Genomic_DNA"/>
</dbReference>